<evidence type="ECO:0000259" key="5">
    <source>
        <dbReference type="Pfam" id="PF10415"/>
    </source>
</evidence>
<reference evidence="6" key="1">
    <citation type="submission" date="2019-06" db="EMBL/GenBank/DDBJ databases">
        <authorList>
            <person name="Zheng W."/>
        </authorList>
    </citation>
    <scope>NUCLEOTIDE SEQUENCE</scope>
    <source>
        <strain evidence="6">QDHG01</strain>
    </source>
</reference>
<dbReference type="FunFam" id="1.10.275.10:FF:000001">
    <property type="entry name" value="Fumarate hydratase, mitochondrial"/>
    <property type="match status" value="1"/>
</dbReference>
<dbReference type="Gene3D" id="1.10.275.10">
    <property type="entry name" value="Fumarase/aspartase (N-terminal domain)"/>
    <property type="match status" value="1"/>
</dbReference>
<dbReference type="InterPro" id="IPR005677">
    <property type="entry name" value="Fum_hydII"/>
</dbReference>
<dbReference type="PRINTS" id="PR00149">
    <property type="entry name" value="FUMRATELYASE"/>
</dbReference>
<evidence type="ECO:0000313" key="6">
    <source>
        <dbReference type="EMBL" id="TNV79653.1"/>
    </source>
</evidence>
<dbReference type="Pfam" id="PF10415">
    <property type="entry name" value="FumaraseC_C"/>
    <property type="match status" value="1"/>
</dbReference>
<dbReference type="AlphaFoldDB" id="A0A8J8T319"/>
<comment type="similarity">
    <text evidence="1">Belongs to the class-II fumarase/aspartase family. Fumarase subfamily.</text>
</comment>
<dbReference type="GO" id="GO:0004333">
    <property type="term" value="F:fumarate hydratase activity"/>
    <property type="evidence" value="ECO:0007669"/>
    <property type="project" value="UniProtKB-EC"/>
</dbReference>
<keyword evidence="3" id="KW-0456">Lyase</keyword>
<dbReference type="InterPro" id="IPR000362">
    <property type="entry name" value="Fumarate_lyase_fam"/>
</dbReference>
<dbReference type="HAMAP" id="MF_00743">
    <property type="entry name" value="FumaraseC"/>
    <property type="match status" value="1"/>
</dbReference>
<dbReference type="PANTHER" id="PTHR11444:SF1">
    <property type="entry name" value="FUMARATE HYDRATASE, MITOCHONDRIAL"/>
    <property type="match status" value="1"/>
</dbReference>
<protein>
    <recommendedName>
        <fullName evidence="2">fumarate hydratase</fullName>
        <ecNumber evidence="2">4.2.1.2</ecNumber>
    </recommendedName>
</protein>
<proteinExistence type="inferred from homology"/>
<feature type="domain" description="Fumarase C C-terminal" evidence="5">
    <location>
        <begin position="432"/>
        <end position="484"/>
    </location>
</feature>
<keyword evidence="7" id="KW-1185">Reference proteome</keyword>
<dbReference type="GO" id="GO:0006106">
    <property type="term" value="P:fumarate metabolic process"/>
    <property type="evidence" value="ECO:0007669"/>
    <property type="project" value="InterPro"/>
</dbReference>
<dbReference type="InterPro" id="IPR020557">
    <property type="entry name" value="Fumarate_lyase_CS"/>
</dbReference>
<dbReference type="CDD" id="cd01362">
    <property type="entry name" value="Fumarase_classII"/>
    <property type="match status" value="1"/>
</dbReference>
<dbReference type="Gene3D" id="1.20.200.10">
    <property type="entry name" value="Fumarase/aspartase (Central domain)"/>
    <property type="match status" value="1"/>
</dbReference>
<dbReference type="Proteomes" id="UP000785679">
    <property type="component" value="Unassembled WGS sequence"/>
</dbReference>
<dbReference type="FunFam" id="1.10.40.30:FF:000002">
    <property type="entry name" value="Fumarate hydratase class II"/>
    <property type="match status" value="1"/>
</dbReference>
<dbReference type="EC" id="4.2.1.2" evidence="2"/>
<dbReference type="InterPro" id="IPR024083">
    <property type="entry name" value="Fumarase/histidase_N"/>
</dbReference>
<gene>
    <name evidence="6" type="ORF">FGO68_gene16914</name>
</gene>
<dbReference type="GO" id="GO:0005739">
    <property type="term" value="C:mitochondrion"/>
    <property type="evidence" value="ECO:0007669"/>
    <property type="project" value="TreeGrafter"/>
</dbReference>
<evidence type="ECO:0000313" key="7">
    <source>
        <dbReference type="Proteomes" id="UP000785679"/>
    </source>
</evidence>
<dbReference type="PANTHER" id="PTHR11444">
    <property type="entry name" value="ASPARTATEAMMONIA/ARGININOSUCCINATE/ADENYLOSUCCINATE LYASE"/>
    <property type="match status" value="1"/>
</dbReference>
<dbReference type="InterPro" id="IPR018951">
    <property type="entry name" value="Fumarase_C_C"/>
</dbReference>
<dbReference type="NCBIfam" id="TIGR00979">
    <property type="entry name" value="fumC_II"/>
    <property type="match status" value="1"/>
</dbReference>
<dbReference type="PROSITE" id="PS00163">
    <property type="entry name" value="FUMARATE_LYASES"/>
    <property type="match status" value="1"/>
</dbReference>
<feature type="domain" description="Fumarate lyase N-terminal" evidence="4">
    <location>
        <begin position="36"/>
        <end position="366"/>
    </location>
</feature>
<evidence type="ECO:0000256" key="3">
    <source>
        <dbReference type="ARBA" id="ARBA00023239"/>
    </source>
</evidence>
<dbReference type="InterPro" id="IPR022761">
    <property type="entry name" value="Fumarate_lyase_N"/>
</dbReference>
<dbReference type="Gene3D" id="1.10.40.30">
    <property type="entry name" value="Fumarase/aspartase (C-terminal domain)"/>
    <property type="match status" value="1"/>
</dbReference>
<dbReference type="Pfam" id="PF00206">
    <property type="entry name" value="Lyase_1"/>
    <property type="match status" value="1"/>
</dbReference>
<dbReference type="InterPro" id="IPR008948">
    <property type="entry name" value="L-Aspartase-like"/>
</dbReference>
<name>A0A8J8T319_HALGN</name>
<organism evidence="6 7">
    <name type="scientific">Halteria grandinella</name>
    <dbReference type="NCBI Taxonomy" id="5974"/>
    <lineage>
        <taxon>Eukaryota</taxon>
        <taxon>Sar</taxon>
        <taxon>Alveolata</taxon>
        <taxon>Ciliophora</taxon>
        <taxon>Intramacronucleata</taxon>
        <taxon>Spirotrichea</taxon>
        <taxon>Stichotrichia</taxon>
        <taxon>Sporadotrichida</taxon>
        <taxon>Halteriidae</taxon>
        <taxon>Halteria</taxon>
    </lineage>
</organism>
<dbReference type="GO" id="GO:0006108">
    <property type="term" value="P:malate metabolic process"/>
    <property type="evidence" value="ECO:0007669"/>
    <property type="project" value="TreeGrafter"/>
</dbReference>
<sequence length="491" mass="53496">MLSKQTFAFTQAVKQQYRLLSILTPGKNRQERDTFGPIEVPGDKYWGAQTQRSLQNFKIGGERERMPLPVVRAFGLLKKAAAQANKNFGLDVKVADAIIKASDEVAAGKLNEHFPLVVWQTGSGTQSNMNANEVIANRAIEILGGELGSKLVHPNDHVNRSQSSNDSFPTVMHVATVLEVNERLIPHLKELIHSLKAKSEEFKDVIKIGRTHTQDATPLTLGQEFGGYVAQLENGLKRVEVALHDVLEIAQGGTAVGTGLNTYIGFAEDVAANLKKETGYDFKTAPNKFESLASKDSLVFLHGALNTVATSLFKIANDIRFLGSGPRCGLGELSLPENEPGSSIMPGKVNPTQCEALTMVCAQVFGNQVAVTVGGASGHFELNVFKPLIIRNVLHSINLLADACDSFNKNCVVGIVANRERIDKLLNESLMLVTALNPHIGYDKAAAIAKKAHKEHSTLKEAALKLGYLTEKEFALWVRPENMLGPEEFKK</sequence>
<comment type="caution">
    <text evidence="6">The sequence shown here is derived from an EMBL/GenBank/DDBJ whole genome shotgun (WGS) entry which is preliminary data.</text>
</comment>
<dbReference type="EMBL" id="RRYP01008627">
    <property type="protein sequence ID" value="TNV79653.1"/>
    <property type="molecule type" value="Genomic_DNA"/>
</dbReference>
<dbReference type="GO" id="GO:0006099">
    <property type="term" value="P:tricarboxylic acid cycle"/>
    <property type="evidence" value="ECO:0007669"/>
    <property type="project" value="InterPro"/>
</dbReference>
<evidence type="ECO:0000256" key="2">
    <source>
        <dbReference type="ARBA" id="ARBA00012921"/>
    </source>
</evidence>
<dbReference type="NCBIfam" id="NF008909">
    <property type="entry name" value="PRK12273.1"/>
    <property type="match status" value="1"/>
</dbReference>
<evidence type="ECO:0000259" key="4">
    <source>
        <dbReference type="Pfam" id="PF00206"/>
    </source>
</evidence>
<dbReference type="FunFam" id="1.20.200.10:FF:000001">
    <property type="entry name" value="Fumarate hydratase, mitochondrial"/>
    <property type="match status" value="1"/>
</dbReference>
<accession>A0A8J8T319</accession>
<dbReference type="OrthoDB" id="1738025at2759"/>
<dbReference type="SUPFAM" id="SSF48557">
    <property type="entry name" value="L-aspartase-like"/>
    <property type="match status" value="1"/>
</dbReference>
<evidence type="ECO:0000256" key="1">
    <source>
        <dbReference type="ARBA" id="ARBA00009084"/>
    </source>
</evidence>